<name>A0A1L9QVV1_9CYAN</name>
<reference evidence="2" key="1">
    <citation type="submission" date="2016-10" db="EMBL/GenBank/DDBJ databases">
        <title>CRISPR-Cas defence system in Roseofilum reptotaenium: evidence of a bacteriophage-cyanobacterium arms race in the coral black band disease.</title>
        <authorList>
            <person name="Buerger P."/>
            <person name="Wood-Charlson E.M."/>
            <person name="Weynberg K.D."/>
            <person name="Willis B."/>
            <person name="Van Oppen M.J."/>
        </authorList>
    </citation>
    <scope>NUCLEOTIDE SEQUENCE [LARGE SCALE GENOMIC DNA]</scope>
    <source>
        <strain evidence="2">AO1-A</strain>
    </source>
</reference>
<evidence type="ECO:0000256" key="1">
    <source>
        <dbReference type="SAM" id="Phobius"/>
    </source>
</evidence>
<protein>
    <recommendedName>
        <fullName evidence="4">DUF3153 domain-containing protein</fullName>
    </recommendedName>
</protein>
<gene>
    <name evidence="2" type="ORF">BI308_03640</name>
</gene>
<dbReference type="STRING" id="1925591.BI308_03640"/>
<organism evidence="2 3">
    <name type="scientific">Roseofilum reptotaenium AO1-A</name>
    <dbReference type="NCBI Taxonomy" id="1925591"/>
    <lineage>
        <taxon>Bacteria</taxon>
        <taxon>Bacillati</taxon>
        <taxon>Cyanobacteriota</taxon>
        <taxon>Cyanophyceae</taxon>
        <taxon>Desertifilales</taxon>
        <taxon>Desertifilaceae</taxon>
        <taxon>Roseofilum</taxon>
    </lineage>
</organism>
<dbReference type="Proteomes" id="UP000183940">
    <property type="component" value="Unassembled WGS sequence"/>
</dbReference>
<accession>A0A1L9QVV1</accession>
<dbReference type="PROSITE" id="PS51257">
    <property type="entry name" value="PROKAR_LIPOPROTEIN"/>
    <property type="match status" value="1"/>
</dbReference>
<evidence type="ECO:0000313" key="3">
    <source>
        <dbReference type="Proteomes" id="UP000183940"/>
    </source>
</evidence>
<keyword evidence="3" id="KW-1185">Reference proteome</keyword>
<proteinExistence type="predicted"/>
<keyword evidence="1" id="KW-1133">Transmembrane helix</keyword>
<feature type="transmembrane region" description="Helical" evidence="1">
    <location>
        <begin position="215"/>
        <end position="240"/>
    </location>
</feature>
<evidence type="ECO:0008006" key="4">
    <source>
        <dbReference type="Google" id="ProtNLM"/>
    </source>
</evidence>
<comment type="caution">
    <text evidence="2">The sequence shown here is derived from an EMBL/GenBank/DDBJ whole genome shotgun (WGS) entry which is preliminary data.</text>
</comment>
<dbReference type="EMBL" id="MLAW01000004">
    <property type="protein sequence ID" value="OJJ26800.1"/>
    <property type="molecule type" value="Genomic_DNA"/>
</dbReference>
<evidence type="ECO:0000313" key="2">
    <source>
        <dbReference type="EMBL" id="OJJ26800.1"/>
    </source>
</evidence>
<keyword evidence="1" id="KW-0812">Transmembrane</keyword>
<keyword evidence="1" id="KW-0472">Membrane</keyword>
<dbReference type="InterPro" id="IPR021499">
    <property type="entry name" value="DUF3153"/>
</dbReference>
<dbReference type="AlphaFoldDB" id="A0A1L9QVV1"/>
<dbReference type="Pfam" id="PF11353">
    <property type="entry name" value="DUF3153"/>
    <property type="match status" value="1"/>
</dbReference>
<sequence length="248" mass="28066">MGKHRSRVRIFWPLYLILAIALTGCVKYDVGVNFQSQTYGEMVQRVQISDRLHDFSQVVAEQWLESLQERTRKLRGKTQRISDRELLVTIPFYNGADLTSKFNEFFNPTNLQTQTEDETLPQLTSELNITQNNFWIAIRNRLEMDVDLRSLAVLSSEGNVLVSPGSLFNLEFALTTPWGAQPITEAENSLTPVSDPENHQLIWTLEAGEINHLEVIFWVPSPIGIGALIILAAVLGGMTLKDWLPQNG</sequence>